<feature type="compositionally biased region" description="Basic and acidic residues" evidence="1">
    <location>
        <begin position="361"/>
        <end position="375"/>
    </location>
</feature>
<dbReference type="InterPro" id="IPR036397">
    <property type="entry name" value="RNaseH_sf"/>
</dbReference>
<keyword evidence="3" id="KW-1185">Reference proteome</keyword>
<dbReference type="Proteomes" id="UP001148838">
    <property type="component" value="Unassembled WGS sequence"/>
</dbReference>
<gene>
    <name evidence="2" type="ORF">ANN_06363</name>
</gene>
<sequence length="471" mass="55542">MRVLLFPGIPLPPQPVLTRWKTWFDAVNYYAEYYGKIMKVIYALDSTDSSAVAAVKSLPSEQLLEDILFIDSSFKIVSKSITLLESSKLQLSEALNIVYKSALKKLKGRIYKTVILPVVLYGCKTWTLTLREEHRLRVFENKVPRKIFGAKRDEVTGEWRKLHNTELHALYSSPDIIRNIKSRRLRWAGHVARMGESRNAYRVLVGRPEGKRPLGRPRRRWEDNIKMDLREVGCDDRDWIGLGQDRDQWRAYMRAAMNLRVKPSTRSRYFLAWSPNSPDLTPPDFFVWGFVKDIVYSPKNRKIDDLRVNITQTFQQNTPLMLQRTWAELHRRRERNSFVHRDLRYIVCHWDQLQAHKPHPRRTDVTAKHPDDQFRHPSKSVYHSPLKRSEIYTTLPVSSTVPLPSGWEWVPLLGHQLPRFTYPWRPAESVSSFGGCDLKTKEDNWNDEERMMREERKWRERVGLHTPDKVT</sequence>
<dbReference type="PANTHER" id="PTHR47027:SF20">
    <property type="entry name" value="REVERSE TRANSCRIPTASE-LIKE PROTEIN WITH RNA-DIRECTED DNA POLYMERASE DOMAIN"/>
    <property type="match status" value="1"/>
</dbReference>
<accession>A0ABQ8TDC0</accession>
<feature type="region of interest" description="Disordered" evidence="1">
    <location>
        <begin position="359"/>
        <end position="379"/>
    </location>
</feature>
<proteinExistence type="predicted"/>
<dbReference type="EMBL" id="JAJSOF020000011">
    <property type="protein sequence ID" value="KAJ4444568.1"/>
    <property type="molecule type" value="Genomic_DNA"/>
</dbReference>
<evidence type="ECO:0000256" key="1">
    <source>
        <dbReference type="SAM" id="MobiDB-lite"/>
    </source>
</evidence>
<dbReference type="Gene3D" id="3.30.420.10">
    <property type="entry name" value="Ribonuclease H-like superfamily/Ribonuclease H"/>
    <property type="match status" value="1"/>
</dbReference>
<organism evidence="2 3">
    <name type="scientific">Periplaneta americana</name>
    <name type="common">American cockroach</name>
    <name type="synonym">Blatta americana</name>
    <dbReference type="NCBI Taxonomy" id="6978"/>
    <lineage>
        <taxon>Eukaryota</taxon>
        <taxon>Metazoa</taxon>
        <taxon>Ecdysozoa</taxon>
        <taxon>Arthropoda</taxon>
        <taxon>Hexapoda</taxon>
        <taxon>Insecta</taxon>
        <taxon>Pterygota</taxon>
        <taxon>Neoptera</taxon>
        <taxon>Polyneoptera</taxon>
        <taxon>Dictyoptera</taxon>
        <taxon>Blattodea</taxon>
        <taxon>Blattoidea</taxon>
        <taxon>Blattidae</taxon>
        <taxon>Blattinae</taxon>
        <taxon>Periplaneta</taxon>
    </lineage>
</organism>
<name>A0ABQ8TDC0_PERAM</name>
<protein>
    <submittedName>
        <fullName evidence="2">Uncharacterized protein</fullName>
    </submittedName>
</protein>
<evidence type="ECO:0000313" key="3">
    <source>
        <dbReference type="Proteomes" id="UP001148838"/>
    </source>
</evidence>
<dbReference type="PANTHER" id="PTHR47027">
    <property type="entry name" value="REVERSE TRANSCRIPTASE DOMAIN-CONTAINING PROTEIN"/>
    <property type="match status" value="1"/>
</dbReference>
<evidence type="ECO:0000313" key="2">
    <source>
        <dbReference type="EMBL" id="KAJ4444568.1"/>
    </source>
</evidence>
<reference evidence="2 3" key="1">
    <citation type="journal article" date="2022" name="Allergy">
        <title>Genome assembly and annotation of Periplaneta americana reveal a comprehensive cockroach allergen profile.</title>
        <authorList>
            <person name="Wang L."/>
            <person name="Xiong Q."/>
            <person name="Saelim N."/>
            <person name="Wang L."/>
            <person name="Nong W."/>
            <person name="Wan A.T."/>
            <person name="Shi M."/>
            <person name="Liu X."/>
            <person name="Cao Q."/>
            <person name="Hui J.H.L."/>
            <person name="Sookrung N."/>
            <person name="Leung T.F."/>
            <person name="Tungtrongchitr A."/>
            <person name="Tsui S.K.W."/>
        </authorList>
    </citation>
    <scope>NUCLEOTIDE SEQUENCE [LARGE SCALE GENOMIC DNA]</scope>
    <source>
        <strain evidence="2">PWHHKU_190912</strain>
    </source>
</reference>
<comment type="caution">
    <text evidence="2">The sequence shown here is derived from an EMBL/GenBank/DDBJ whole genome shotgun (WGS) entry which is preliminary data.</text>
</comment>